<organism evidence="1 2">
    <name type="scientific">Cymbomonas tetramitiformis</name>
    <dbReference type="NCBI Taxonomy" id="36881"/>
    <lineage>
        <taxon>Eukaryota</taxon>
        <taxon>Viridiplantae</taxon>
        <taxon>Chlorophyta</taxon>
        <taxon>Pyramimonadophyceae</taxon>
        <taxon>Pyramimonadales</taxon>
        <taxon>Pyramimonadaceae</taxon>
        <taxon>Cymbomonas</taxon>
    </lineage>
</organism>
<dbReference type="EMBL" id="LGRX02007253">
    <property type="protein sequence ID" value="KAK3275395.1"/>
    <property type="molecule type" value="Genomic_DNA"/>
</dbReference>
<gene>
    <name evidence="1" type="ORF">CYMTET_16474</name>
</gene>
<comment type="caution">
    <text evidence="1">The sequence shown here is derived from an EMBL/GenBank/DDBJ whole genome shotgun (WGS) entry which is preliminary data.</text>
</comment>
<evidence type="ECO:0000313" key="1">
    <source>
        <dbReference type="EMBL" id="KAK3275395.1"/>
    </source>
</evidence>
<dbReference type="AlphaFoldDB" id="A0AAE0GBY3"/>
<accession>A0AAE0GBY3</accession>
<protein>
    <submittedName>
        <fullName evidence="1">Uncharacterized protein</fullName>
    </submittedName>
</protein>
<keyword evidence="2" id="KW-1185">Reference proteome</keyword>
<sequence>MFTALAGDEVDRAAIKETAAKIRRGELSNAVQLDEDEDEDEKVKGQFKFLKMTGKKYANITKKEVRQVRTVVAAAITKAGGNPALVTATSLTFGGGKQPFVLLIDNVDSEHIQAMFDLIQIKTASGTDWTVRAHNVGDLYWEARWAWKPSSKQGNRMPMKATDVTNYLLKHPMTAELVEDIVYTHDRIHPISNNH</sequence>
<name>A0AAE0GBY3_9CHLO</name>
<evidence type="ECO:0000313" key="2">
    <source>
        <dbReference type="Proteomes" id="UP001190700"/>
    </source>
</evidence>
<dbReference type="Proteomes" id="UP001190700">
    <property type="component" value="Unassembled WGS sequence"/>
</dbReference>
<proteinExistence type="predicted"/>
<reference evidence="1 2" key="1">
    <citation type="journal article" date="2015" name="Genome Biol. Evol.">
        <title>Comparative Genomics of a Bacterivorous Green Alga Reveals Evolutionary Causalities and Consequences of Phago-Mixotrophic Mode of Nutrition.</title>
        <authorList>
            <person name="Burns J.A."/>
            <person name="Paasch A."/>
            <person name="Narechania A."/>
            <person name="Kim E."/>
        </authorList>
    </citation>
    <scope>NUCLEOTIDE SEQUENCE [LARGE SCALE GENOMIC DNA]</scope>
    <source>
        <strain evidence="1 2">PLY_AMNH</strain>
    </source>
</reference>